<reference evidence="3" key="3">
    <citation type="submission" date="2020-10" db="UniProtKB">
        <authorList>
            <consortium name="WormBaseParasite"/>
        </authorList>
    </citation>
    <scope>IDENTIFICATION</scope>
</reference>
<reference evidence="1" key="2">
    <citation type="submission" date="2014-06" db="EMBL/GenBank/DDBJ databases">
        <authorList>
            <person name="Aslett M."/>
        </authorList>
    </citation>
    <scope>NUCLEOTIDE SEQUENCE</scope>
</reference>
<evidence type="ECO:0000313" key="1">
    <source>
        <dbReference type="EMBL" id="CDS22945.1"/>
    </source>
</evidence>
<dbReference type="EMBL" id="LK028588">
    <property type="protein sequence ID" value="CDS22945.1"/>
    <property type="molecule type" value="Genomic_DNA"/>
</dbReference>
<dbReference type="Proteomes" id="UP000492820">
    <property type="component" value="Unassembled WGS sequence"/>
</dbReference>
<organism evidence="1">
    <name type="scientific">Echinococcus granulosus</name>
    <name type="common">Hydatid tapeworm</name>
    <dbReference type="NCBI Taxonomy" id="6210"/>
    <lineage>
        <taxon>Eukaryota</taxon>
        <taxon>Metazoa</taxon>
        <taxon>Spiralia</taxon>
        <taxon>Lophotrochozoa</taxon>
        <taxon>Platyhelminthes</taxon>
        <taxon>Cestoda</taxon>
        <taxon>Eucestoda</taxon>
        <taxon>Cyclophyllidea</taxon>
        <taxon>Taeniidae</taxon>
        <taxon>Echinococcus</taxon>
        <taxon>Echinococcus granulosus group</taxon>
    </lineage>
</organism>
<dbReference type="AlphaFoldDB" id="A0A068WS35"/>
<sequence length="81" mass="8825">MSLACLAQLPTPTLSAEFQEDDNPYLLKKVINQNESTTALTPSPCPKIVPSTLGPQFVLLILGKLNNPSHRQPTKRSPTGR</sequence>
<evidence type="ECO:0000313" key="3">
    <source>
        <dbReference type="WBParaSite" id="EgrG_000695100"/>
    </source>
</evidence>
<protein>
    <submittedName>
        <fullName evidence="1 3">Expressed protein</fullName>
    </submittedName>
</protein>
<gene>
    <name evidence="1" type="ORF">EgrG_000695100</name>
</gene>
<accession>A0A068WS35</accession>
<evidence type="ECO:0000313" key="2">
    <source>
        <dbReference type="Proteomes" id="UP000492820"/>
    </source>
</evidence>
<name>A0A068WS35_ECHGR</name>
<reference evidence="1 2" key="1">
    <citation type="journal article" date="2013" name="Nature">
        <title>The genomes of four tapeworm species reveal adaptations to parasitism.</title>
        <authorList>
            <person name="Tsai I.J."/>
            <person name="Zarowiecki M."/>
            <person name="Holroyd N."/>
            <person name="Garciarrubio A."/>
            <person name="Sanchez-Flores A."/>
            <person name="Brooks K.L."/>
            <person name="Tracey A."/>
            <person name="Bobes R.J."/>
            <person name="Fragoso G."/>
            <person name="Sciutto E."/>
            <person name="Aslett M."/>
            <person name="Beasley H."/>
            <person name="Bennett H.M."/>
            <person name="Cai J."/>
            <person name="Camicia F."/>
            <person name="Clark R."/>
            <person name="Cucher M."/>
            <person name="De Silva N."/>
            <person name="Day T.A."/>
            <person name="Deplazes P."/>
            <person name="Estrada K."/>
            <person name="Fernandez C."/>
            <person name="Holland P.W."/>
            <person name="Hou J."/>
            <person name="Hu S."/>
            <person name="Huckvale T."/>
            <person name="Hung S.S."/>
            <person name="Kamenetzky L."/>
            <person name="Keane J.A."/>
            <person name="Kiss F."/>
            <person name="Koziol U."/>
            <person name="Lambert O."/>
            <person name="Liu K."/>
            <person name="Luo X."/>
            <person name="Luo Y."/>
            <person name="Macchiaroli N."/>
            <person name="Nichol S."/>
            <person name="Paps J."/>
            <person name="Parkinson J."/>
            <person name="Pouchkina-Stantcheva N."/>
            <person name="Riddiford N."/>
            <person name="Rosenzvit M."/>
            <person name="Salinas G."/>
            <person name="Wasmuth J.D."/>
            <person name="Zamanian M."/>
            <person name="Zheng Y."/>
            <person name="Cai X."/>
            <person name="Soberon X."/>
            <person name="Olson P.D."/>
            <person name="Laclette J.P."/>
            <person name="Brehm K."/>
            <person name="Berriman M."/>
            <person name="Garciarrubio A."/>
            <person name="Bobes R.J."/>
            <person name="Fragoso G."/>
            <person name="Sanchez-Flores A."/>
            <person name="Estrada K."/>
            <person name="Cevallos M.A."/>
            <person name="Morett E."/>
            <person name="Gonzalez V."/>
            <person name="Portillo T."/>
            <person name="Ochoa-Leyva A."/>
            <person name="Jose M.V."/>
            <person name="Sciutto E."/>
            <person name="Landa A."/>
            <person name="Jimenez L."/>
            <person name="Valdes V."/>
            <person name="Carrero J.C."/>
            <person name="Larralde C."/>
            <person name="Morales-Montor J."/>
            <person name="Limon-Lason J."/>
            <person name="Soberon X."/>
            <person name="Laclette J.P."/>
        </authorList>
    </citation>
    <scope>NUCLEOTIDE SEQUENCE [LARGE SCALE GENOMIC DNA]</scope>
</reference>
<dbReference type="WBParaSite" id="EgrG_000695100">
    <property type="protein sequence ID" value="EgrG_000695100"/>
    <property type="gene ID" value="EgrG_000695100"/>
</dbReference>
<proteinExistence type="predicted"/>